<dbReference type="AlphaFoldDB" id="A0A502JKH7"/>
<dbReference type="EMBL" id="SDPI01000031">
    <property type="protein sequence ID" value="TPG99375.1"/>
    <property type="molecule type" value="Genomic_DNA"/>
</dbReference>
<sequence>MNKRKNLGVPAETHMRIERVAVEITAKTGKVTKWTDVVNFMIENYLNEAKLDMIGKLAPNSKEAFISKAIYREKE</sequence>
<gene>
    <name evidence="1" type="ORF">EUX54_06800</name>
</gene>
<dbReference type="Proteomes" id="UP000318695">
    <property type="component" value="Unassembled WGS sequence"/>
</dbReference>
<reference evidence="1 2" key="1">
    <citation type="submission" date="2019-01" db="EMBL/GenBank/DDBJ databases">
        <title>Comparative genomic analysis identifies haemin-independent Haemophilus haemolyticus: a formal re-classification of Haemophilus intermedius.</title>
        <authorList>
            <person name="Harris T.M."/>
            <person name="Price E.P."/>
            <person name="Sarovich D.S."/>
            <person name="Norskov-Lauritsen N."/>
            <person name="Beissbarth J."/>
            <person name="Chang A.B."/>
            <person name="Smith-Vaughan H.C."/>
        </authorList>
    </citation>
    <scope>NUCLEOTIDE SEQUENCE [LARGE SCALE GENOMIC DNA]</scope>
    <source>
        <strain evidence="1 2">CCUG 30218</strain>
    </source>
</reference>
<comment type="caution">
    <text evidence="1">The sequence shown here is derived from an EMBL/GenBank/DDBJ whole genome shotgun (WGS) entry which is preliminary data.</text>
</comment>
<evidence type="ECO:0000313" key="1">
    <source>
        <dbReference type="EMBL" id="TPG99375.1"/>
    </source>
</evidence>
<accession>A0A502JKH7</accession>
<proteinExistence type="predicted"/>
<name>A0A502JKH7_HAEHA</name>
<dbReference type="RefSeq" id="WP_044231919.1">
    <property type="nucleotide sequence ID" value="NZ_JACBKB010000048.1"/>
</dbReference>
<organism evidence="1 2">
    <name type="scientific">Haemophilus haemolyticus</name>
    <dbReference type="NCBI Taxonomy" id="726"/>
    <lineage>
        <taxon>Bacteria</taxon>
        <taxon>Pseudomonadati</taxon>
        <taxon>Pseudomonadota</taxon>
        <taxon>Gammaproteobacteria</taxon>
        <taxon>Pasteurellales</taxon>
        <taxon>Pasteurellaceae</taxon>
        <taxon>Haemophilus</taxon>
    </lineage>
</organism>
<evidence type="ECO:0000313" key="2">
    <source>
        <dbReference type="Proteomes" id="UP000318695"/>
    </source>
</evidence>
<protein>
    <submittedName>
        <fullName evidence="1">Uncharacterized protein</fullName>
    </submittedName>
</protein>